<dbReference type="Pfam" id="PF00043">
    <property type="entry name" value="GST_C"/>
    <property type="match status" value="1"/>
</dbReference>
<evidence type="ECO:0000256" key="2">
    <source>
        <dbReference type="ARBA" id="ARBA00022679"/>
    </source>
</evidence>
<keyword evidence="2" id="KW-0808">Transferase</keyword>
<dbReference type="InterPro" id="IPR045073">
    <property type="entry name" value="Omega/Tau-like"/>
</dbReference>
<dbReference type="SUPFAM" id="SSF52833">
    <property type="entry name" value="Thioredoxin-like"/>
    <property type="match status" value="1"/>
</dbReference>
<evidence type="ECO:0000256" key="4">
    <source>
        <dbReference type="RuleBase" id="RU003494"/>
    </source>
</evidence>
<protein>
    <recommendedName>
        <fullName evidence="1">glutathione transferase</fullName>
        <ecNumber evidence="1">2.5.1.18</ecNumber>
    </recommendedName>
</protein>
<dbReference type="InterPro" id="IPR036282">
    <property type="entry name" value="Glutathione-S-Trfase_C_sf"/>
</dbReference>
<proteinExistence type="inferred from homology"/>
<dbReference type="PROSITE" id="PS50405">
    <property type="entry name" value="GST_CTER"/>
    <property type="match status" value="1"/>
</dbReference>
<sequence>MEEVKLLGASPSAFVYRVIWALKLKGVSYEYIEEDLANKSTMLLQYNPVYTKVPVLVHAGKPISESIVIIEYIEETWPENPLLPSDPYEKAKARFWMKFVEDKVMTFVGFFFTKGEAQETAIKDCLEALKTVEEHGLGDKKFFGGDSIGLADIAFGSIVHWLEMMEEVVGTKLVEAHAFPHLHQWIQHFKEVPIIKENLPEWDKALHFYKGRREMVLASN</sequence>
<dbReference type="Proteomes" id="UP000631114">
    <property type="component" value="Unassembled WGS sequence"/>
</dbReference>
<dbReference type="GO" id="GO:0005737">
    <property type="term" value="C:cytoplasm"/>
    <property type="evidence" value="ECO:0007669"/>
    <property type="project" value="TreeGrafter"/>
</dbReference>
<dbReference type="SFLD" id="SFLDG01152">
    <property type="entry name" value="Main.3:_Omega-_and_Tau-like"/>
    <property type="match status" value="1"/>
</dbReference>
<gene>
    <name evidence="7" type="ORF">IFM89_029760</name>
</gene>
<dbReference type="InterPro" id="IPR045074">
    <property type="entry name" value="GST_C_Tau"/>
</dbReference>
<organism evidence="7 8">
    <name type="scientific">Coptis chinensis</name>
    <dbReference type="NCBI Taxonomy" id="261450"/>
    <lineage>
        <taxon>Eukaryota</taxon>
        <taxon>Viridiplantae</taxon>
        <taxon>Streptophyta</taxon>
        <taxon>Embryophyta</taxon>
        <taxon>Tracheophyta</taxon>
        <taxon>Spermatophyta</taxon>
        <taxon>Magnoliopsida</taxon>
        <taxon>Ranunculales</taxon>
        <taxon>Ranunculaceae</taxon>
        <taxon>Coptidoideae</taxon>
        <taxon>Coptis</taxon>
    </lineage>
</organism>
<evidence type="ECO:0000313" key="8">
    <source>
        <dbReference type="Proteomes" id="UP000631114"/>
    </source>
</evidence>
<dbReference type="PANTHER" id="PTHR11260">
    <property type="entry name" value="GLUTATHIONE S-TRANSFERASE, GST, SUPERFAMILY, GST DOMAIN CONTAINING"/>
    <property type="match status" value="1"/>
</dbReference>
<dbReference type="InterPro" id="IPR004045">
    <property type="entry name" value="Glutathione_S-Trfase_N"/>
</dbReference>
<keyword evidence="8" id="KW-1185">Reference proteome</keyword>
<evidence type="ECO:0000256" key="3">
    <source>
        <dbReference type="ARBA" id="ARBA00047960"/>
    </source>
</evidence>
<dbReference type="InterPro" id="IPR004046">
    <property type="entry name" value="GST_C"/>
</dbReference>
<dbReference type="FunFam" id="3.40.30.10:FF:000014">
    <property type="entry name" value="Tau class glutathione S-transferase"/>
    <property type="match status" value="1"/>
</dbReference>
<dbReference type="CDD" id="cd03185">
    <property type="entry name" value="GST_C_Tau"/>
    <property type="match status" value="1"/>
</dbReference>
<accession>A0A835M1R8</accession>
<dbReference type="PROSITE" id="PS50404">
    <property type="entry name" value="GST_NTER"/>
    <property type="match status" value="1"/>
</dbReference>
<dbReference type="GO" id="GO:0006749">
    <property type="term" value="P:glutathione metabolic process"/>
    <property type="evidence" value="ECO:0007669"/>
    <property type="project" value="InterPro"/>
</dbReference>
<comment type="caution">
    <text evidence="7">The sequence shown here is derived from an EMBL/GenBank/DDBJ whole genome shotgun (WGS) entry which is preliminary data.</text>
</comment>
<name>A0A835M1R8_9MAGN</name>
<evidence type="ECO:0000259" key="5">
    <source>
        <dbReference type="PROSITE" id="PS50404"/>
    </source>
</evidence>
<dbReference type="AlphaFoldDB" id="A0A835M1R8"/>
<dbReference type="CDD" id="cd03058">
    <property type="entry name" value="GST_N_Tau"/>
    <property type="match status" value="1"/>
</dbReference>
<dbReference type="Gene3D" id="1.20.1050.10">
    <property type="match status" value="1"/>
</dbReference>
<dbReference type="OrthoDB" id="4951845at2759"/>
<dbReference type="InterPro" id="IPR036249">
    <property type="entry name" value="Thioredoxin-like_sf"/>
</dbReference>
<dbReference type="Pfam" id="PF02798">
    <property type="entry name" value="GST_N"/>
    <property type="match status" value="1"/>
</dbReference>
<dbReference type="Gene3D" id="3.40.30.10">
    <property type="entry name" value="Glutaredoxin"/>
    <property type="match status" value="1"/>
</dbReference>
<dbReference type="SUPFAM" id="SSF47616">
    <property type="entry name" value="GST C-terminal domain-like"/>
    <property type="match status" value="1"/>
</dbReference>
<feature type="domain" description="GST N-terminal" evidence="5">
    <location>
        <begin position="2"/>
        <end position="81"/>
    </location>
</feature>
<dbReference type="SFLD" id="SFLDS00019">
    <property type="entry name" value="Glutathione_Transferase_(cytos"/>
    <property type="match status" value="1"/>
</dbReference>
<evidence type="ECO:0000256" key="1">
    <source>
        <dbReference type="ARBA" id="ARBA00012452"/>
    </source>
</evidence>
<comment type="similarity">
    <text evidence="4">Belongs to the GST superfamily.</text>
</comment>
<reference evidence="7 8" key="1">
    <citation type="submission" date="2020-10" db="EMBL/GenBank/DDBJ databases">
        <title>The Coptis chinensis genome and diversification of protoberbering-type alkaloids.</title>
        <authorList>
            <person name="Wang B."/>
            <person name="Shu S."/>
            <person name="Song C."/>
            <person name="Liu Y."/>
        </authorList>
    </citation>
    <scope>NUCLEOTIDE SEQUENCE [LARGE SCALE GENOMIC DNA]</scope>
    <source>
        <strain evidence="7">HL-2020</strain>
        <tissue evidence="7">Leaf</tissue>
    </source>
</reference>
<dbReference type="SFLD" id="SFLDG00358">
    <property type="entry name" value="Main_(cytGST)"/>
    <property type="match status" value="1"/>
</dbReference>
<dbReference type="InterPro" id="IPR040079">
    <property type="entry name" value="Glutathione_S-Trfase"/>
</dbReference>
<dbReference type="EMBL" id="JADFTS010000003">
    <property type="protein sequence ID" value="KAF9616463.1"/>
    <property type="molecule type" value="Genomic_DNA"/>
</dbReference>
<dbReference type="FunFam" id="1.20.1050.10:FF:000012">
    <property type="entry name" value="Tau class glutathione S-transferase"/>
    <property type="match status" value="1"/>
</dbReference>
<dbReference type="EC" id="2.5.1.18" evidence="1"/>
<dbReference type="InterPro" id="IPR010987">
    <property type="entry name" value="Glutathione-S-Trfase_C-like"/>
</dbReference>
<evidence type="ECO:0000259" key="6">
    <source>
        <dbReference type="PROSITE" id="PS50405"/>
    </source>
</evidence>
<evidence type="ECO:0000313" key="7">
    <source>
        <dbReference type="EMBL" id="KAF9616463.1"/>
    </source>
</evidence>
<comment type="catalytic activity">
    <reaction evidence="3">
        <text>RX + glutathione = an S-substituted glutathione + a halide anion + H(+)</text>
        <dbReference type="Rhea" id="RHEA:16437"/>
        <dbReference type="ChEBI" id="CHEBI:15378"/>
        <dbReference type="ChEBI" id="CHEBI:16042"/>
        <dbReference type="ChEBI" id="CHEBI:17792"/>
        <dbReference type="ChEBI" id="CHEBI:57925"/>
        <dbReference type="ChEBI" id="CHEBI:90779"/>
        <dbReference type="EC" id="2.5.1.18"/>
    </reaction>
</comment>
<feature type="domain" description="GST C-terminal" evidence="6">
    <location>
        <begin position="86"/>
        <end position="217"/>
    </location>
</feature>
<dbReference type="PANTHER" id="PTHR11260:SF775">
    <property type="entry name" value="GLUTATHIONE S-TRANSFERASE U10"/>
    <property type="match status" value="1"/>
</dbReference>
<dbReference type="GO" id="GO:0004364">
    <property type="term" value="F:glutathione transferase activity"/>
    <property type="evidence" value="ECO:0007669"/>
    <property type="project" value="UniProtKB-EC"/>
</dbReference>